<evidence type="ECO:0000259" key="3">
    <source>
        <dbReference type="Pfam" id="PF03413"/>
    </source>
</evidence>
<organism evidence="4 5">
    <name type="scientific">Methanobrevibacter smithii</name>
    <dbReference type="NCBI Taxonomy" id="2173"/>
    <lineage>
        <taxon>Archaea</taxon>
        <taxon>Methanobacteriati</taxon>
        <taxon>Methanobacteriota</taxon>
        <taxon>Methanomada group</taxon>
        <taxon>Methanobacteria</taxon>
        <taxon>Methanobacteriales</taxon>
        <taxon>Methanobacteriaceae</taxon>
        <taxon>Methanobrevibacter</taxon>
    </lineage>
</organism>
<name>A0A2H4U895_METSM</name>
<keyword evidence="2" id="KW-1133">Transmembrane helix</keyword>
<feature type="compositionally biased region" description="Gly residues" evidence="1">
    <location>
        <begin position="75"/>
        <end position="91"/>
    </location>
</feature>
<protein>
    <submittedName>
        <fullName evidence="4">Endoglucanase</fullName>
    </submittedName>
</protein>
<dbReference type="EMBL" id="CP017803">
    <property type="protein sequence ID" value="ATZ60323.1"/>
    <property type="molecule type" value="Genomic_DNA"/>
</dbReference>
<dbReference type="Proteomes" id="UP000232133">
    <property type="component" value="Chromosome"/>
</dbReference>
<keyword evidence="2" id="KW-0472">Membrane</keyword>
<dbReference type="RefSeq" id="WP_100815731.1">
    <property type="nucleotide sequence ID" value="NZ_CP017803.1"/>
</dbReference>
<accession>A0A2H4U895</accession>
<keyword evidence="2" id="KW-0812">Transmembrane</keyword>
<feature type="compositionally biased region" description="Low complexity" evidence="1">
    <location>
        <begin position="92"/>
        <end position="104"/>
    </location>
</feature>
<evidence type="ECO:0000313" key="4">
    <source>
        <dbReference type="EMBL" id="ATZ60323.1"/>
    </source>
</evidence>
<evidence type="ECO:0000313" key="5">
    <source>
        <dbReference type="Proteomes" id="UP000232133"/>
    </source>
</evidence>
<gene>
    <name evidence="4" type="ORF">BK798_07780</name>
</gene>
<proteinExistence type="predicted"/>
<feature type="transmembrane region" description="Helical" evidence="2">
    <location>
        <begin position="6"/>
        <end position="25"/>
    </location>
</feature>
<reference evidence="4 5" key="1">
    <citation type="submission" date="2016-10" db="EMBL/GenBank/DDBJ databases">
        <authorList>
            <person name="Varghese N."/>
        </authorList>
    </citation>
    <scope>NUCLEOTIDE SEQUENCE [LARGE SCALE GENOMIC DNA]</scope>
    <source>
        <strain evidence="4 5">KB11</strain>
    </source>
</reference>
<evidence type="ECO:0000256" key="1">
    <source>
        <dbReference type="SAM" id="MobiDB-lite"/>
    </source>
</evidence>
<feature type="compositionally biased region" description="Low complexity" evidence="1">
    <location>
        <begin position="60"/>
        <end position="74"/>
    </location>
</feature>
<feature type="domain" description="PepSY" evidence="3">
    <location>
        <begin position="105"/>
        <end position="164"/>
    </location>
</feature>
<dbReference type="AlphaFoldDB" id="A0A2H4U895"/>
<sequence>MDKSNIIISIIIVICIAAGVAAYGITNSENPIFSNLNSLDSGSGDSGNGIGNNTTHHDSPSTSSQGSGVSSSSGSGSGSSSGSGSVSGGGSHHTPYTPHHPSSPKITSEQAKEIANQHIEQSGWYAGTPTLSADRTVWYVPIYDQSGNTVDSMEINANTGVLIGKG</sequence>
<dbReference type="InterPro" id="IPR025711">
    <property type="entry name" value="PepSY"/>
</dbReference>
<feature type="region of interest" description="Disordered" evidence="1">
    <location>
        <begin position="44"/>
        <end position="110"/>
    </location>
</feature>
<dbReference type="Pfam" id="PF03413">
    <property type="entry name" value="PepSY"/>
    <property type="match status" value="1"/>
</dbReference>
<evidence type="ECO:0000256" key="2">
    <source>
        <dbReference type="SAM" id="Phobius"/>
    </source>
</evidence>
<dbReference type="GeneID" id="35119269"/>